<dbReference type="RefSeq" id="WP_145734938.1">
    <property type="nucleotide sequence ID" value="NZ_VITR01000013.1"/>
</dbReference>
<dbReference type="InterPro" id="IPR011037">
    <property type="entry name" value="Pyrv_Knase-like_insert_dom_sf"/>
</dbReference>
<keyword evidence="3" id="KW-1185">Reference proteome</keyword>
<protein>
    <recommendedName>
        <fullName evidence="1">MOSC domain-containing protein</fullName>
    </recommendedName>
</protein>
<evidence type="ECO:0000259" key="1">
    <source>
        <dbReference type="PROSITE" id="PS51340"/>
    </source>
</evidence>
<dbReference type="EMBL" id="VITR01000013">
    <property type="protein sequence ID" value="TWB38213.1"/>
    <property type="molecule type" value="Genomic_DNA"/>
</dbReference>
<dbReference type="InterPro" id="IPR005303">
    <property type="entry name" value="MOCOS_middle"/>
</dbReference>
<comment type="caution">
    <text evidence="2">The sequence shown here is derived from an EMBL/GenBank/DDBJ whole genome shotgun (WGS) entry which is preliminary data.</text>
</comment>
<dbReference type="OrthoDB" id="581532at2"/>
<feature type="domain" description="MOSC" evidence="1">
    <location>
        <begin position="112"/>
        <end position="253"/>
    </location>
</feature>
<dbReference type="Proteomes" id="UP000315751">
    <property type="component" value="Unassembled WGS sequence"/>
</dbReference>
<dbReference type="InterPro" id="IPR005302">
    <property type="entry name" value="MoCF_Sase_C"/>
</dbReference>
<dbReference type="Pfam" id="PF03476">
    <property type="entry name" value="MOSC_N"/>
    <property type="match status" value="1"/>
</dbReference>
<dbReference type="InterPro" id="IPR052716">
    <property type="entry name" value="MOSC_domain"/>
</dbReference>
<accession>A0A560GVZ8</accession>
<dbReference type="GO" id="GO:0030151">
    <property type="term" value="F:molybdenum ion binding"/>
    <property type="evidence" value="ECO:0007669"/>
    <property type="project" value="InterPro"/>
</dbReference>
<evidence type="ECO:0000313" key="2">
    <source>
        <dbReference type="EMBL" id="TWB38213.1"/>
    </source>
</evidence>
<dbReference type="PANTHER" id="PTHR36930">
    <property type="entry name" value="METAL-SULFUR CLUSTER BIOSYNTHESIS PROTEINS YUAD-RELATED"/>
    <property type="match status" value="1"/>
</dbReference>
<reference evidence="2 3" key="1">
    <citation type="submission" date="2019-06" db="EMBL/GenBank/DDBJ databases">
        <title>Genomic Encyclopedia of Type Strains, Phase IV (KMG-V): Genome sequencing to study the core and pangenomes of soil and plant-associated prokaryotes.</title>
        <authorList>
            <person name="Whitman W."/>
        </authorList>
    </citation>
    <scope>NUCLEOTIDE SEQUENCE [LARGE SCALE GENOMIC DNA]</scope>
    <source>
        <strain evidence="2 3">BR 11622</strain>
    </source>
</reference>
<organism evidence="2 3">
    <name type="scientific">Nitrospirillum amazonense</name>
    <dbReference type="NCBI Taxonomy" id="28077"/>
    <lineage>
        <taxon>Bacteria</taxon>
        <taxon>Pseudomonadati</taxon>
        <taxon>Pseudomonadota</taxon>
        <taxon>Alphaproteobacteria</taxon>
        <taxon>Rhodospirillales</taxon>
        <taxon>Azospirillaceae</taxon>
        <taxon>Nitrospirillum</taxon>
    </lineage>
</organism>
<gene>
    <name evidence="2" type="ORF">FBZ90_113211</name>
</gene>
<dbReference type="PANTHER" id="PTHR36930:SF1">
    <property type="entry name" value="MOSC DOMAIN-CONTAINING PROTEIN"/>
    <property type="match status" value="1"/>
</dbReference>
<name>A0A560GVZ8_9PROT</name>
<dbReference type="GO" id="GO:0003824">
    <property type="term" value="F:catalytic activity"/>
    <property type="evidence" value="ECO:0007669"/>
    <property type="project" value="InterPro"/>
</dbReference>
<dbReference type="AlphaFoldDB" id="A0A560GVZ8"/>
<evidence type="ECO:0000313" key="3">
    <source>
        <dbReference type="Proteomes" id="UP000315751"/>
    </source>
</evidence>
<proteinExistence type="predicted"/>
<sequence length="254" mass="27988">MMTTVSILHYFPVKGLSAQTLPAVTLTPGQGLPQDRRFAITHGATTFDVLAPAWRPKSNFLALMRDERLATLDARYDADSCMLVLARNGKPVARGRIDTPTGRLLIEQFLAAYMRDAAVPPPYKIIEAAGHMFSDIEEKAVSLINLASCKDLERVTQAPVDPRRFRGNLLLADLAPWAEAQWVGKRLRMGETLLEVFKNIRRCAATEVNPVTGERDMPVLKSLMNGYGHVNCGVYARVIEGGTVRPGDTVTVID</sequence>
<dbReference type="Gene3D" id="2.40.33.20">
    <property type="entry name" value="PK beta-barrel domain-like"/>
    <property type="match status" value="1"/>
</dbReference>
<dbReference type="Pfam" id="PF03473">
    <property type="entry name" value="MOSC"/>
    <property type="match status" value="1"/>
</dbReference>
<dbReference type="GO" id="GO:0030170">
    <property type="term" value="F:pyridoxal phosphate binding"/>
    <property type="evidence" value="ECO:0007669"/>
    <property type="project" value="InterPro"/>
</dbReference>
<dbReference type="SUPFAM" id="SSF50800">
    <property type="entry name" value="PK beta-barrel domain-like"/>
    <property type="match status" value="1"/>
</dbReference>
<dbReference type="PROSITE" id="PS51340">
    <property type="entry name" value="MOSC"/>
    <property type="match status" value="1"/>
</dbReference>